<evidence type="ECO:0000256" key="5">
    <source>
        <dbReference type="SAM" id="MobiDB-lite"/>
    </source>
</evidence>
<comment type="caution">
    <text evidence="6">The sequence shown here is derived from an EMBL/GenBank/DDBJ whole genome shotgun (WGS) entry which is preliminary data.</text>
</comment>
<evidence type="ECO:0000313" key="6">
    <source>
        <dbReference type="EMBL" id="HIX50922.1"/>
    </source>
</evidence>
<evidence type="ECO:0000256" key="3">
    <source>
        <dbReference type="ARBA" id="ARBA00023306"/>
    </source>
</evidence>
<dbReference type="PANTHER" id="PTHR35798:SF1">
    <property type="entry name" value="CELL DIVISION PROTEIN SEPF"/>
    <property type="match status" value="1"/>
</dbReference>
<evidence type="ECO:0000256" key="2">
    <source>
        <dbReference type="ARBA" id="ARBA00023210"/>
    </source>
</evidence>
<evidence type="ECO:0000313" key="7">
    <source>
        <dbReference type="Proteomes" id="UP000886847"/>
    </source>
</evidence>
<comment type="function">
    <text evidence="4">Cell division protein that is part of the divisome complex and is recruited early to the Z-ring. Probably stimulates Z-ring formation, perhaps through the cross-linking of FtsZ protofilaments. Its function overlaps with FtsA.</text>
</comment>
<sequence>MLGQDNGTRRRIFGKAEKHAPAAPAAEKGDKQPASGATLLRHPRSFTDVEEIIDRLRERRTVIVYLSEVNTATAQRVTDMLSGAVYALGGTAAKLQKDMYIFTPDGVEAK</sequence>
<organism evidence="6 7">
    <name type="scientific">Candidatus Borkfalkia faecavium</name>
    <dbReference type="NCBI Taxonomy" id="2838508"/>
    <lineage>
        <taxon>Bacteria</taxon>
        <taxon>Bacillati</taxon>
        <taxon>Bacillota</taxon>
        <taxon>Clostridia</taxon>
        <taxon>Christensenellales</taxon>
        <taxon>Christensenellaceae</taxon>
        <taxon>Candidatus Borkfalkia</taxon>
    </lineage>
</organism>
<dbReference type="Proteomes" id="UP000886847">
    <property type="component" value="Unassembled WGS sequence"/>
</dbReference>
<accession>A0A9D1W267</accession>
<dbReference type="EMBL" id="DXEW01000031">
    <property type="protein sequence ID" value="HIX50922.1"/>
    <property type="molecule type" value="Genomic_DNA"/>
</dbReference>
<dbReference type="PANTHER" id="PTHR35798">
    <property type="entry name" value="CELL DIVISION PROTEIN SEPF"/>
    <property type="match status" value="1"/>
</dbReference>
<name>A0A9D1W267_9FIRM</name>
<dbReference type="Pfam" id="PF04472">
    <property type="entry name" value="SepF"/>
    <property type="match status" value="1"/>
</dbReference>
<dbReference type="InterPro" id="IPR007561">
    <property type="entry name" value="Cell_div_SepF/SepF-rel"/>
</dbReference>
<reference evidence="6" key="2">
    <citation type="submission" date="2021-04" db="EMBL/GenBank/DDBJ databases">
        <authorList>
            <person name="Gilroy R."/>
        </authorList>
    </citation>
    <scope>NUCLEOTIDE SEQUENCE</scope>
    <source>
        <strain evidence="6">2189</strain>
    </source>
</reference>
<gene>
    <name evidence="6" type="ORF">H9851_06580</name>
</gene>
<keyword evidence="3" id="KW-0131">Cell cycle</keyword>
<keyword evidence="1 6" id="KW-0132">Cell division</keyword>
<evidence type="ECO:0000256" key="1">
    <source>
        <dbReference type="ARBA" id="ARBA00022618"/>
    </source>
</evidence>
<dbReference type="AlphaFoldDB" id="A0A9D1W267"/>
<dbReference type="GO" id="GO:0000917">
    <property type="term" value="P:division septum assembly"/>
    <property type="evidence" value="ECO:0007669"/>
    <property type="project" value="UniProtKB-KW"/>
</dbReference>
<keyword evidence="2" id="KW-0717">Septation</keyword>
<feature type="region of interest" description="Disordered" evidence="5">
    <location>
        <begin position="1"/>
        <end position="42"/>
    </location>
</feature>
<evidence type="ECO:0000256" key="4">
    <source>
        <dbReference type="ARBA" id="ARBA00044936"/>
    </source>
</evidence>
<dbReference type="Gene3D" id="3.30.110.150">
    <property type="entry name" value="SepF-like protein"/>
    <property type="match status" value="1"/>
</dbReference>
<reference evidence="6" key="1">
    <citation type="journal article" date="2021" name="PeerJ">
        <title>Extensive microbial diversity within the chicken gut microbiome revealed by metagenomics and culture.</title>
        <authorList>
            <person name="Gilroy R."/>
            <person name="Ravi A."/>
            <person name="Getino M."/>
            <person name="Pursley I."/>
            <person name="Horton D.L."/>
            <person name="Alikhan N.F."/>
            <person name="Baker D."/>
            <person name="Gharbi K."/>
            <person name="Hall N."/>
            <person name="Watson M."/>
            <person name="Adriaenssens E.M."/>
            <person name="Foster-Nyarko E."/>
            <person name="Jarju S."/>
            <person name="Secka A."/>
            <person name="Antonio M."/>
            <person name="Oren A."/>
            <person name="Chaudhuri R.R."/>
            <person name="La Ragione R."/>
            <person name="Hildebrand F."/>
            <person name="Pallen M.J."/>
        </authorList>
    </citation>
    <scope>NUCLEOTIDE SEQUENCE</scope>
    <source>
        <strain evidence="6">2189</strain>
    </source>
</reference>
<dbReference type="InterPro" id="IPR038594">
    <property type="entry name" value="SepF-like_sf"/>
</dbReference>
<protein>
    <submittedName>
        <fullName evidence="6">Cell division protein SepF</fullName>
    </submittedName>
</protein>
<proteinExistence type="predicted"/>
<dbReference type="InterPro" id="IPR023052">
    <property type="entry name" value="Cell_div_SepF"/>
</dbReference>